<dbReference type="Proteomes" id="UP000292302">
    <property type="component" value="Unassembled WGS sequence"/>
</dbReference>
<dbReference type="SMART" id="SM00062">
    <property type="entry name" value="PBPb"/>
    <property type="match status" value="1"/>
</dbReference>
<keyword evidence="3" id="KW-0732">Signal</keyword>
<feature type="domain" description="Solute-binding protein family 3/N-terminal" evidence="6">
    <location>
        <begin position="42"/>
        <end position="265"/>
    </location>
</feature>
<name>A0A4Q9QJ15_9GAMM</name>
<sequence>MQTLIRTSIAALLTFSLGACEQTEPPTSSQSANPQSDLSKVVLRVGAPNKIGNRPYLEVAGQLEDVPYRIEWSEFSATPALLEALRGGNIDIGGNGGATGILFEAANNNASGVKVVAAGRPVAAGADETGGAILVRKGAPYRSVSDLKGARVSIMKGTGTQYLLGQALEKNGLNASDIELLHLTNDAALAALLAGHIDAWGTWDPQASVLQSHPDLRLMGWLGSREDTYTIQYASAQALDDPSKRAAIDDFLQRLARSTVWVAAHPQDWAKLSSQLARVDEKVMLQIARKTQTEYGLDTARQDVLQASFQREAEFWHTLGVTDRTPDIDSLFDTGFNPSMIAATEAAKRQLTGARADTPGIRPVAHSDN</sequence>
<dbReference type="InterPro" id="IPR015168">
    <property type="entry name" value="SsuA/THI5"/>
</dbReference>
<evidence type="ECO:0000256" key="3">
    <source>
        <dbReference type="ARBA" id="ARBA00022729"/>
    </source>
</evidence>
<gene>
    <name evidence="7" type="ORF">DNK06_18590</name>
</gene>
<keyword evidence="8" id="KW-1185">Reference proteome</keyword>
<comment type="caution">
    <text evidence="7">The sequence shown here is derived from an EMBL/GenBank/DDBJ whole genome shotgun (WGS) entry which is preliminary data.</text>
</comment>
<dbReference type="RefSeq" id="WP_131181493.1">
    <property type="nucleotide sequence ID" value="NZ_QJUI01000017.1"/>
</dbReference>
<reference evidence="7 8" key="1">
    <citation type="submission" date="2018-06" db="EMBL/GenBank/DDBJ databases">
        <title>Three novel Pseudomonas species isolated from symptomatic oak.</title>
        <authorList>
            <person name="Bueno-Gonzalez V."/>
            <person name="Brady C."/>
        </authorList>
    </citation>
    <scope>NUCLEOTIDE SEQUENCE [LARGE SCALE GENOMIC DNA]</scope>
    <source>
        <strain evidence="7 8">P9A</strain>
    </source>
</reference>
<dbReference type="EMBL" id="QJUI01000017">
    <property type="protein sequence ID" value="TBU74883.1"/>
    <property type="molecule type" value="Genomic_DNA"/>
</dbReference>
<accession>A0A4Q9QJ15</accession>
<dbReference type="OrthoDB" id="7374754at2"/>
<comment type="similarity">
    <text evidence="1">Belongs to the bacterial solute-binding protein SsuA/TauA family.</text>
</comment>
<evidence type="ECO:0000256" key="1">
    <source>
        <dbReference type="ARBA" id="ARBA00010742"/>
    </source>
</evidence>
<dbReference type="Gene3D" id="3.40.190.10">
    <property type="entry name" value="Periplasmic binding protein-like II"/>
    <property type="match status" value="2"/>
</dbReference>
<dbReference type="Pfam" id="PF09084">
    <property type="entry name" value="NMT1"/>
    <property type="match status" value="1"/>
</dbReference>
<evidence type="ECO:0000256" key="5">
    <source>
        <dbReference type="ARBA" id="ARBA00070228"/>
    </source>
</evidence>
<evidence type="ECO:0000256" key="4">
    <source>
        <dbReference type="ARBA" id="ARBA00055538"/>
    </source>
</evidence>
<dbReference type="InterPro" id="IPR001638">
    <property type="entry name" value="Solute-binding_3/MltF_N"/>
</dbReference>
<dbReference type="PROSITE" id="PS51257">
    <property type="entry name" value="PROKAR_LIPOPROTEIN"/>
    <property type="match status" value="1"/>
</dbReference>
<dbReference type="AlphaFoldDB" id="A0A4Q9QJ15"/>
<keyword evidence="2" id="KW-0813">Transport</keyword>
<protein>
    <recommendedName>
        <fullName evidence="5">Putative aliphatic sulfonates-binding protein</fullName>
    </recommendedName>
</protein>
<dbReference type="FunFam" id="3.40.190.10:FF:000050">
    <property type="entry name" value="Sulfonate ABC transporter substrate-binding protein"/>
    <property type="match status" value="1"/>
</dbReference>
<dbReference type="PANTHER" id="PTHR30024">
    <property type="entry name" value="ALIPHATIC SULFONATES-BINDING PROTEIN-RELATED"/>
    <property type="match status" value="1"/>
</dbReference>
<dbReference type="PANTHER" id="PTHR30024:SF48">
    <property type="entry name" value="ABC TRANSPORTER SUBSTRATE-BINDING PROTEIN"/>
    <property type="match status" value="1"/>
</dbReference>
<evidence type="ECO:0000313" key="8">
    <source>
        <dbReference type="Proteomes" id="UP000292302"/>
    </source>
</evidence>
<evidence type="ECO:0000313" key="7">
    <source>
        <dbReference type="EMBL" id="TBU74883.1"/>
    </source>
</evidence>
<organism evidence="7 8">
    <name type="scientific">Phytopseudomonas daroniae</name>
    <dbReference type="NCBI Taxonomy" id="2487519"/>
    <lineage>
        <taxon>Bacteria</taxon>
        <taxon>Pseudomonadati</taxon>
        <taxon>Pseudomonadota</taxon>
        <taxon>Gammaproteobacteria</taxon>
        <taxon>Pseudomonadales</taxon>
        <taxon>Pseudomonadaceae</taxon>
        <taxon>Phytopseudomonas</taxon>
    </lineage>
</organism>
<dbReference type="SUPFAM" id="SSF53850">
    <property type="entry name" value="Periplasmic binding protein-like II"/>
    <property type="match status" value="1"/>
</dbReference>
<comment type="function">
    <text evidence="4">Part of a binding-protein-dependent transport system for aliphatic sulfonates. Putative binding protein.</text>
</comment>
<evidence type="ECO:0000259" key="6">
    <source>
        <dbReference type="SMART" id="SM00062"/>
    </source>
</evidence>
<evidence type="ECO:0000256" key="2">
    <source>
        <dbReference type="ARBA" id="ARBA00022448"/>
    </source>
</evidence>
<proteinExistence type="inferred from homology"/>